<sequence>MSKIKGLIPLFLATSFGIINGIWVFQPLLAAQQEGLDEQIKKSLDAADQPKEHHANAMQETQAAASRNSATEPALKPIPSTNSWWSNISFPSKSESAGVDTSSTGPRIEAMKGTKERKEENT</sequence>
<keyword evidence="3" id="KW-1185">Reference proteome</keyword>
<proteinExistence type="predicted"/>
<protein>
    <submittedName>
        <fullName evidence="2">Uncharacterized protein</fullName>
    </submittedName>
</protein>
<feature type="compositionally biased region" description="Basic and acidic residues" evidence="1">
    <location>
        <begin position="109"/>
        <end position="122"/>
    </location>
</feature>
<dbReference type="Pfam" id="PF23670">
    <property type="entry name" value="PIGBOS1"/>
    <property type="match status" value="1"/>
</dbReference>
<evidence type="ECO:0000256" key="1">
    <source>
        <dbReference type="SAM" id="MobiDB-lite"/>
    </source>
</evidence>
<organism evidence="2 3">
    <name type="scientific">Hyaloscypha hepaticicola</name>
    <dbReference type="NCBI Taxonomy" id="2082293"/>
    <lineage>
        <taxon>Eukaryota</taxon>
        <taxon>Fungi</taxon>
        <taxon>Dikarya</taxon>
        <taxon>Ascomycota</taxon>
        <taxon>Pezizomycotina</taxon>
        <taxon>Leotiomycetes</taxon>
        <taxon>Helotiales</taxon>
        <taxon>Hyaloscyphaceae</taxon>
        <taxon>Hyaloscypha</taxon>
    </lineage>
</organism>
<dbReference type="Proteomes" id="UP000235672">
    <property type="component" value="Unassembled WGS sequence"/>
</dbReference>
<feature type="compositionally biased region" description="Basic and acidic residues" evidence="1">
    <location>
        <begin position="41"/>
        <end position="55"/>
    </location>
</feature>
<dbReference type="InterPro" id="IPR057394">
    <property type="entry name" value="PIGBOS1"/>
</dbReference>
<reference evidence="2 3" key="1">
    <citation type="submission" date="2016-05" db="EMBL/GenBank/DDBJ databases">
        <title>A degradative enzymes factory behind the ericoid mycorrhizal symbiosis.</title>
        <authorList>
            <consortium name="DOE Joint Genome Institute"/>
            <person name="Martino E."/>
            <person name="Morin E."/>
            <person name="Grelet G."/>
            <person name="Kuo A."/>
            <person name="Kohler A."/>
            <person name="Daghino S."/>
            <person name="Barry K."/>
            <person name="Choi C."/>
            <person name="Cichocki N."/>
            <person name="Clum A."/>
            <person name="Copeland A."/>
            <person name="Hainaut M."/>
            <person name="Haridas S."/>
            <person name="Labutti K."/>
            <person name="Lindquist E."/>
            <person name="Lipzen A."/>
            <person name="Khouja H.-R."/>
            <person name="Murat C."/>
            <person name="Ohm R."/>
            <person name="Olson A."/>
            <person name="Spatafora J."/>
            <person name="Veneault-Fourrey C."/>
            <person name="Henrissat B."/>
            <person name="Grigoriev I."/>
            <person name="Martin F."/>
            <person name="Perotto S."/>
        </authorList>
    </citation>
    <scope>NUCLEOTIDE SEQUENCE [LARGE SCALE GENOMIC DNA]</scope>
    <source>
        <strain evidence="2 3">UAMH 7357</strain>
    </source>
</reference>
<accession>A0A2J6Q8W6</accession>
<dbReference type="AlphaFoldDB" id="A0A2J6Q8W6"/>
<name>A0A2J6Q8W6_9HELO</name>
<evidence type="ECO:0000313" key="3">
    <source>
        <dbReference type="Proteomes" id="UP000235672"/>
    </source>
</evidence>
<feature type="compositionally biased region" description="Polar residues" evidence="1">
    <location>
        <begin position="58"/>
        <end position="71"/>
    </location>
</feature>
<gene>
    <name evidence="2" type="ORF">NA56DRAFT_702489</name>
</gene>
<feature type="compositionally biased region" description="Polar residues" evidence="1">
    <location>
        <begin position="79"/>
        <end position="105"/>
    </location>
</feature>
<dbReference type="OrthoDB" id="5394869at2759"/>
<evidence type="ECO:0000313" key="2">
    <source>
        <dbReference type="EMBL" id="PMD22701.1"/>
    </source>
</evidence>
<feature type="region of interest" description="Disordered" evidence="1">
    <location>
        <begin position="41"/>
        <end position="122"/>
    </location>
</feature>
<dbReference type="EMBL" id="KZ613477">
    <property type="protein sequence ID" value="PMD22701.1"/>
    <property type="molecule type" value="Genomic_DNA"/>
</dbReference>